<evidence type="ECO:0000313" key="4">
    <source>
        <dbReference type="Proteomes" id="UP000694844"/>
    </source>
</evidence>
<gene>
    <name evidence="5" type="primary">LOC111110602</name>
</gene>
<dbReference type="OrthoDB" id="201213at2759"/>
<dbReference type="PANTHER" id="PTHR46194:SF1">
    <property type="entry name" value="PEPTIDYL-TRNA HYDROLASE PTRHD1-RELATED"/>
    <property type="match status" value="1"/>
</dbReference>
<sequence length="119" mass="13804">MAQSLVQYIVVRKDLLKSGWPTGALITQACHACVAVIHQFYDKEDTKKYLEDVDRMHKVTLEASDEESIVKLSETLTSNGIDHKLWIEQPENIPTCIATRPYRKETIQEYFKKFKLFKA</sequence>
<dbReference type="KEGG" id="cvn:111110602"/>
<keyword evidence="4" id="KW-1185">Reference proteome</keyword>
<dbReference type="SUPFAM" id="SSF102462">
    <property type="entry name" value="Peptidyl-tRNA hydrolase II"/>
    <property type="match status" value="1"/>
</dbReference>
<dbReference type="Pfam" id="PF01981">
    <property type="entry name" value="PTH2"/>
    <property type="match status" value="1"/>
</dbReference>
<dbReference type="Proteomes" id="UP000694844">
    <property type="component" value="Chromosome 1"/>
</dbReference>
<dbReference type="PANTHER" id="PTHR46194">
    <property type="entry name" value="PEPTIDYL-TRNA HYDROLASE PTRHD1-RELATED"/>
    <property type="match status" value="1"/>
</dbReference>
<dbReference type="InterPro" id="IPR042237">
    <property type="entry name" value="PTRHD1"/>
</dbReference>
<accession>A0A8B8BHY8</accession>
<comment type="catalytic activity">
    <reaction evidence="3">
        <text>an N-acyl-L-alpha-aminoacyl-tRNA + H2O = an N-acyl-L-amino acid + a tRNA + H(+)</text>
        <dbReference type="Rhea" id="RHEA:54448"/>
        <dbReference type="Rhea" id="RHEA-COMP:10123"/>
        <dbReference type="Rhea" id="RHEA-COMP:13883"/>
        <dbReference type="ChEBI" id="CHEBI:15377"/>
        <dbReference type="ChEBI" id="CHEBI:15378"/>
        <dbReference type="ChEBI" id="CHEBI:59874"/>
        <dbReference type="ChEBI" id="CHEBI:78442"/>
        <dbReference type="ChEBI" id="CHEBI:138191"/>
        <dbReference type="EC" id="3.1.1.29"/>
    </reaction>
</comment>
<dbReference type="GO" id="GO:0004045">
    <property type="term" value="F:peptidyl-tRNA hydrolase activity"/>
    <property type="evidence" value="ECO:0007669"/>
    <property type="project" value="UniProtKB-EC"/>
</dbReference>
<dbReference type="InterPro" id="IPR023476">
    <property type="entry name" value="Pep_tRNA_hydro_II_dom_sf"/>
</dbReference>
<dbReference type="CDD" id="cd02429">
    <property type="entry name" value="PTH2_like"/>
    <property type="match status" value="1"/>
</dbReference>
<evidence type="ECO:0000256" key="1">
    <source>
        <dbReference type="ARBA" id="ARBA00013260"/>
    </source>
</evidence>
<name>A0A8B8BHY8_CRAVI</name>
<dbReference type="EC" id="3.1.1.29" evidence="1"/>
<keyword evidence="2 5" id="KW-0378">Hydrolase</keyword>
<organism evidence="4 5">
    <name type="scientific">Crassostrea virginica</name>
    <name type="common">Eastern oyster</name>
    <dbReference type="NCBI Taxonomy" id="6565"/>
    <lineage>
        <taxon>Eukaryota</taxon>
        <taxon>Metazoa</taxon>
        <taxon>Spiralia</taxon>
        <taxon>Lophotrochozoa</taxon>
        <taxon>Mollusca</taxon>
        <taxon>Bivalvia</taxon>
        <taxon>Autobranchia</taxon>
        <taxon>Pteriomorphia</taxon>
        <taxon>Ostreida</taxon>
        <taxon>Ostreoidea</taxon>
        <taxon>Ostreidae</taxon>
        <taxon>Crassostrea</taxon>
    </lineage>
</organism>
<proteinExistence type="predicted"/>
<dbReference type="Gene3D" id="3.40.1490.10">
    <property type="entry name" value="Bit1"/>
    <property type="match status" value="1"/>
</dbReference>
<reference evidence="4" key="1">
    <citation type="submission" date="2024-06" db="UniProtKB">
        <authorList>
            <consortium name="RefSeq"/>
        </authorList>
    </citation>
    <scope>NUCLEOTIDE SEQUENCE [LARGE SCALE GENOMIC DNA]</scope>
</reference>
<evidence type="ECO:0000256" key="2">
    <source>
        <dbReference type="ARBA" id="ARBA00022801"/>
    </source>
</evidence>
<dbReference type="RefSeq" id="XP_022302878.1">
    <property type="nucleotide sequence ID" value="XM_022447170.1"/>
</dbReference>
<evidence type="ECO:0000256" key="3">
    <source>
        <dbReference type="ARBA" id="ARBA00048707"/>
    </source>
</evidence>
<evidence type="ECO:0000313" key="5">
    <source>
        <dbReference type="RefSeq" id="XP_022302878.1"/>
    </source>
</evidence>
<dbReference type="InterPro" id="IPR002833">
    <property type="entry name" value="PTH2"/>
</dbReference>
<dbReference type="AlphaFoldDB" id="A0A8B8BHY8"/>
<protein>
    <recommendedName>
        <fullName evidence="1">peptidyl-tRNA hydrolase</fullName>
        <ecNumber evidence="1">3.1.1.29</ecNumber>
    </recommendedName>
</protein>
<reference evidence="5" key="2">
    <citation type="submission" date="2025-08" db="UniProtKB">
        <authorList>
            <consortium name="RefSeq"/>
        </authorList>
    </citation>
    <scope>IDENTIFICATION</scope>
    <source>
        <tissue evidence="5">Whole sample</tissue>
    </source>
</reference>
<dbReference type="GeneID" id="111110602"/>